<feature type="domain" description="HTH araC/xylS-type" evidence="4">
    <location>
        <begin position="15"/>
        <end position="113"/>
    </location>
</feature>
<keyword evidence="1" id="KW-0805">Transcription regulation</keyword>
<dbReference type="Pfam" id="PF12833">
    <property type="entry name" value="HTH_18"/>
    <property type="match status" value="1"/>
</dbReference>
<dbReference type="PANTHER" id="PTHR40055">
    <property type="entry name" value="TRANSCRIPTIONAL REGULATOR YGIV-RELATED"/>
    <property type="match status" value="1"/>
</dbReference>
<dbReference type="InterPro" id="IPR020449">
    <property type="entry name" value="Tscrpt_reg_AraC-type_HTH"/>
</dbReference>
<organism evidence="5 6">
    <name type="scientific">Rhizobium terricola</name>
    <dbReference type="NCBI Taxonomy" id="2728849"/>
    <lineage>
        <taxon>Bacteria</taxon>
        <taxon>Pseudomonadati</taxon>
        <taxon>Pseudomonadota</taxon>
        <taxon>Alphaproteobacteria</taxon>
        <taxon>Hyphomicrobiales</taxon>
        <taxon>Rhizobiaceae</taxon>
        <taxon>Rhizobium/Agrobacterium group</taxon>
        <taxon>Rhizobium</taxon>
    </lineage>
</organism>
<dbReference type="InterPro" id="IPR009057">
    <property type="entry name" value="Homeodomain-like_sf"/>
</dbReference>
<dbReference type="Gene3D" id="1.10.10.60">
    <property type="entry name" value="Homeodomain-like"/>
    <property type="match status" value="1"/>
</dbReference>
<dbReference type="GO" id="GO:0043565">
    <property type="term" value="F:sequence-specific DNA binding"/>
    <property type="evidence" value="ECO:0007669"/>
    <property type="project" value="InterPro"/>
</dbReference>
<gene>
    <name evidence="5" type="ORF">HHL25_04415</name>
</gene>
<protein>
    <submittedName>
        <fullName evidence="5">AraC family transcriptional regulator</fullName>
    </submittedName>
</protein>
<dbReference type="PRINTS" id="PR00032">
    <property type="entry name" value="HTHARAC"/>
</dbReference>
<dbReference type="PANTHER" id="PTHR40055:SF1">
    <property type="entry name" value="TRANSCRIPTIONAL REGULATOR YGIV-RELATED"/>
    <property type="match status" value="1"/>
</dbReference>
<name>A0A7Y0AU43_9HYPH</name>
<dbReference type="Pfam" id="PF06445">
    <property type="entry name" value="GyrI-like"/>
    <property type="match status" value="1"/>
</dbReference>
<dbReference type="GO" id="GO:0003700">
    <property type="term" value="F:DNA-binding transcription factor activity"/>
    <property type="evidence" value="ECO:0007669"/>
    <property type="project" value="InterPro"/>
</dbReference>
<proteinExistence type="predicted"/>
<evidence type="ECO:0000313" key="6">
    <source>
        <dbReference type="Proteomes" id="UP000541470"/>
    </source>
</evidence>
<dbReference type="PROSITE" id="PS01124">
    <property type="entry name" value="HTH_ARAC_FAMILY_2"/>
    <property type="match status" value="1"/>
</dbReference>
<evidence type="ECO:0000256" key="1">
    <source>
        <dbReference type="ARBA" id="ARBA00023015"/>
    </source>
</evidence>
<dbReference type="InterPro" id="IPR018062">
    <property type="entry name" value="HTH_AraC-typ_CS"/>
</dbReference>
<dbReference type="InterPro" id="IPR010499">
    <property type="entry name" value="AraC_E-bd"/>
</dbReference>
<comment type="caution">
    <text evidence="5">The sequence shown here is derived from an EMBL/GenBank/DDBJ whole genome shotgun (WGS) entry which is preliminary data.</text>
</comment>
<evidence type="ECO:0000259" key="4">
    <source>
        <dbReference type="PROSITE" id="PS01124"/>
    </source>
</evidence>
<dbReference type="SUPFAM" id="SSF55136">
    <property type="entry name" value="Probable bacterial effector-binding domain"/>
    <property type="match status" value="1"/>
</dbReference>
<dbReference type="SMART" id="SM00871">
    <property type="entry name" value="AraC_E_bind"/>
    <property type="match status" value="1"/>
</dbReference>
<dbReference type="InterPro" id="IPR018060">
    <property type="entry name" value="HTH_AraC"/>
</dbReference>
<accession>A0A7Y0AU43</accession>
<dbReference type="AlphaFoldDB" id="A0A7Y0AU43"/>
<dbReference type="InterPro" id="IPR050908">
    <property type="entry name" value="SmbC-like"/>
</dbReference>
<dbReference type="SUPFAM" id="SSF46689">
    <property type="entry name" value="Homeodomain-like"/>
    <property type="match status" value="2"/>
</dbReference>
<evidence type="ECO:0000256" key="2">
    <source>
        <dbReference type="ARBA" id="ARBA00023125"/>
    </source>
</evidence>
<dbReference type="Proteomes" id="UP000541470">
    <property type="component" value="Unassembled WGS sequence"/>
</dbReference>
<evidence type="ECO:0000256" key="3">
    <source>
        <dbReference type="ARBA" id="ARBA00023163"/>
    </source>
</evidence>
<dbReference type="PROSITE" id="PS00041">
    <property type="entry name" value="HTH_ARAC_FAMILY_1"/>
    <property type="match status" value="1"/>
</dbReference>
<dbReference type="InterPro" id="IPR029442">
    <property type="entry name" value="GyrI-like"/>
</dbReference>
<keyword evidence="2" id="KW-0238">DNA-binding</keyword>
<dbReference type="SMART" id="SM00342">
    <property type="entry name" value="HTH_ARAC"/>
    <property type="match status" value="1"/>
</dbReference>
<dbReference type="Gene3D" id="3.20.80.10">
    <property type="entry name" value="Regulatory factor, effector binding domain"/>
    <property type="match status" value="1"/>
</dbReference>
<keyword evidence="3" id="KW-0804">Transcription</keyword>
<dbReference type="RefSeq" id="WP_169587648.1">
    <property type="nucleotide sequence ID" value="NZ_JABBGK010000001.1"/>
</dbReference>
<dbReference type="InterPro" id="IPR011256">
    <property type="entry name" value="Reg_factor_effector_dom_sf"/>
</dbReference>
<keyword evidence="6" id="KW-1185">Reference proteome</keyword>
<evidence type="ECO:0000313" key="5">
    <source>
        <dbReference type="EMBL" id="NML73367.1"/>
    </source>
</evidence>
<sequence>MQNGAIWTAYEARLRRVSSHIYEHLDEDLDMDRLAEVACLSPYHWHRIYRAVHGETPAATVKRLRLHRAAGELAQTSKPVSEVARRCGYPNLQSFNRIFSSVYGMPPARYRSEGSHRRFRRNGTKEPTIMYDVTIRNFPSTALIGIPNRGSYMNIGEAFGRLYGMLHARGIFDQQSRMLGIYLDDPETVAEGDLRSFACVTSNAPSQVEPPLEAPTIEEGECAVLRHQGPYADMRSAYQWLYGDWLRQSGREVRDQPVFEIYLNNPRDVQPTELLTEIWLPLK</sequence>
<dbReference type="EMBL" id="JABBGK010000001">
    <property type="protein sequence ID" value="NML73367.1"/>
    <property type="molecule type" value="Genomic_DNA"/>
</dbReference>
<reference evidence="5 6" key="1">
    <citation type="submission" date="2020-04" db="EMBL/GenBank/DDBJ databases">
        <title>Rhizobium sp. S-51 isolated from soil.</title>
        <authorList>
            <person name="Dahal R.H."/>
        </authorList>
    </citation>
    <scope>NUCLEOTIDE SEQUENCE [LARGE SCALE GENOMIC DNA]</scope>
    <source>
        <strain evidence="5 6">S-51</strain>
    </source>
</reference>